<evidence type="ECO:0000313" key="3">
    <source>
        <dbReference type="Ensembl" id="ENSPKIP00000023156.1"/>
    </source>
</evidence>
<dbReference type="Proteomes" id="UP000261540">
    <property type="component" value="Unplaced"/>
</dbReference>
<proteinExistence type="predicted"/>
<dbReference type="GO" id="GO:0045121">
    <property type="term" value="C:membrane raft"/>
    <property type="evidence" value="ECO:0007669"/>
    <property type="project" value="InterPro"/>
</dbReference>
<name>A0A3B3RZD9_9TELE</name>
<feature type="compositionally biased region" description="Polar residues" evidence="1">
    <location>
        <begin position="83"/>
        <end position="119"/>
    </location>
</feature>
<evidence type="ECO:0000313" key="4">
    <source>
        <dbReference type="Proteomes" id="UP000261540"/>
    </source>
</evidence>
<dbReference type="Ensembl" id="ENSPKIT00000003835.1">
    <property type="protein sequence ID" value="ENSPKIP00000023156.1"/>
    <property type="gene ID" value="ENSPKIG00000006896.1"/>
</dbReference>
<dbReference type="Pfam" id="PF15347">
    <property type="entry name" value="PAG"/>
    <property type="match status" value="2"/>
</dbReference>
<protein>
    <submittedName>
        <fullName evidence="3">Phosphoprotein membrane anchor with glycosphingolipid microdomains 1</fullName>
    </submittedName>
</protein>
<dbReference type="OrthoDB" id="9874312at2759"/>
<dbReference type="GeneTree" id="ENSGT00390000002061"/>
<dbReference type="PANTHER" id="PTHR16322">
    <property type="entry name" value="PHOSPHOPROTEIN ASSOCIATED WITH GLYCOSPHINGOLIPID-ENRICHED MICRODOMAINS 1"/>
    <property type="match status" value="1"/>
</dbReference>
<feature type="region of interest" description="Disordered" evidence="1">
    <location>
        <begin position="290"/>
        <end position="313"/>
    </location>
</feature>
<feature type="region of interest" description="Disordered" evidence="1">
    <location>
        <begin position="325"/>
        <end position="389"/>
    </location>
</feature>
<organism evidence="3 4">
    <name type="scientific">Paramormyrops kingsleyae</name>
    <dbReference type="NCBI Taxonomy" id="1676925"/>
    <lineage>
        <taxon>Eukaryota</taxon>
        <taxon>Metazoa</taxon>
        <taxon>Chordata</taxon>
        <taxon>Craniata</taxon>
        <taxon>Vertebrata</taxon>
        <taxon>Euteleostomi</taxon>
        <taxon>Actinopterygii</taxon>
        <taxon>Neopterygii</taxon>
        <taxon>Teleostei</taxon>
        <taxon>Osteoglossocephala</taxon>
        <taxon>Osteoglossomorpha</taxon>
        <taxon>Osteoglossiformes</taxon>
        <taxon>Mormyridae</taxon>
        <taxon>Paramormyrops</taxon>
    </lineage>
</organism>
<evidence type="ECO:0000256" key="1">
    <source>
        <dbReference type="SAM" id="MobiDB-lite"/>
    </source>
</evidence>
<feature type="region of interest" description="Disordered" evidence="1">
    <location>
        <begin position="223"/>
        <end position="262"/>
    </location>
</feature>
<feature type="region of interest" description="Disordered" evidence="1">
    <location>
        <begin position="82"/>
        <end position="152"/>
    </location>
</feature>
<dbReference type="GO" id="GO:0050868">
    <property type="term" value="P:negative regulation of T cell activation"/>
    <property type="evidence" value="ECO:0007669"/>
    <property type="project" value="InterPro"/>
</dbReference>
<keyword evidence="4" id="KW-1185">Reference proteome</keyword>
<accession>A0A3B3RZD9</accession>
<dbReference type="RefSeq" id="XP_023675924.1">
    <property type="nucleotide sequence ID" value="XM_023820156.2"/>
</dbReference>
<dbReference type="AlphaFoldDB" id="A0A3B3RZD9"/>
<dbReference type="RefSeq" id="XP_023675923.1">
    <property type="nucleotide sequence ID" value="XM_023820155.2"/>
</dbReference>
<dbReference type="KEGG" id="pki:111848278"/>
<dbReference type="STRING" id="1676925.ENSPKIP00000023156"/>
<sequence length="389" mass="41568">MAPVLNAVLGPGALGVALQPLVGVLTTVVAFLLLLVVLWLCAGCQGQKKANGNIRDHENLMNGVSEREGFSQSVESPALDLAASSSQNGPFTSVTALTDDTIDTSPQPSEDIMSNQSELRSSKCPQDRELPSIPPPGRTFEEAAAGAQATSCDGTYEMVKETSRDVSVEDSLYETVKELKDSGEGSELAILNGGLIPKSPVRPPLSLGAEYASVDLNKKSRYSTDLDSQRCIQSPTEQESEDEKPPPIPDKVLDENENQQMPCVPAVGMENAENAENAELSALYSSVLKPSATEKESDYSSIGEIKSVSESSSSELYATVKDIYRQPGLGGHPRPQDEGTGHGDPGYETIKICESAEKATGAGSQQANQWEPDYESVGELELNREMSRL</sequence>
<dbReference type="GO" id="GO:0035556">
    <property type="term" value="P:intracellular signal transduction"/>
    <property type="evidence" value="ECO:0007669"/>
    <property type="project" value="InterPro"/>
</dbReference>
<dbReference type="CTD" id="55824"/>
<dbReference type="RefSeq" id="XP_023675921.1">
    <property type="nucleotide sequence ID" value="XM_023820153.2"/>
</dbReference>
<feature type="transmembrane region" description="Helical" evidence="2">
    <location>
        <begin position="20"/>
        <end position="41"/>
    </location>
</feature>
<dbReference type="RefSeq" id="XP_072561603.1">
    <property type="nucleotide sequence ID" value="XM_072705502.1"/>
</dbReference>
<reference evidence="3" key="1">
    <citation type="submission" date="2025-08" db="UniProtKB">
        <authorList>
            <consortium name="Ensembl"/>
        </authorList>
    </citation>
    <scope>IDENTIFICATION</scope>
</reference>
<evidence type="ECO:0000256" key="2">
    <source>
        <dbReference type="SAM" id="Phobius"/>
    </source>
</evidence>
<dbReference type="PANTHER" id="PTHR16322:SF0">
    <property type="entry name" value="PHOSPHOPROTEIN ASSOCIATED WITH GLYCOSPHINGOLIPID-ENRICHED MICRODOMAINS 1"/>
    <property type="match status" value="1"/>
</dbReference>
<keyword evidence="2" id="KW-1133">Transmembrane helix</keyword>
<keyword evidence="2" id="KW-0812">Transmembrane</keyword>
<dbReference type="GeneID" id="111848278"/>
<reference evidence="3" key="2">
    <citation type="submission" date="2025-09" db="UniProtKB">
        <authorList>
            <consortium name="Ensembl"/>
        </authorList>
    </citation>
    <scope>IDENTIFICATION</scope>
</reference>
<feature type="compositionally biased region" description="Low complexity" evidence="1">
    <location>
        <begin position="300"/>
        <end position="313"/>
    </location>
</feature>
<dbReference type="GO" id="GO:0005886">
    <property type="term" value="C:plasma membrane"/>
    <property type="evidence" value="ECO:0007669"/>
    <property type="project" value="InterPro"/>
</dbReference>
<dbReference type="InterPro" id="IPR032748">
    <property type="entry name" value="PAG"/>
</dbReference>
<keyword evidence="2" id="KW-0472">Membrane</keyword>
<dbReference type="RefSeq" id="XP_023675925.1">
    <property type="nucleotide sequence ID" value="XM_023820157.2"/>
</dbReference>